<dbReference type="SUPFAM" id="SSF52200">
    <property type="entry name" value="Toll/Interleukin receptor TIR domain"/>
    <property type="match status" value="2"/>
</dbReference>
<feature type="domain" description="Ig-like" evidence="10">
    <location>
        <begin position="258"/>
        <end position="355"/>
    </location>
</feature>
<dbReference type="PANTHER" id="PTHR11890:SF26">
    <property type="entry name" value="INTERLEUKIN-1 RECEPTOR TYPE 1"/>
    <property type="match status" value="1"/>
</dbReference>
<keyword evidence="5" id="KW-0325">Glycoprotein</keyword>
<reference evidence="11" key="1">
    <citation type="submission" date="2025-08" db="UniProtKB">
        <authorList>
            <consortium name="Ensembl"/>
        </authorList>
    </citation>
    <scope>IDENTIFICATION</scope>
</reference>
<dbReference type="InterPro" id="IPR007110">
    <property type="entry name" value="Ig-like_dom"/>
</dbReference>
<feature type="chain" id="PRO_5045430323" evidence="8">
    <location>
        <begin position="25"/>
        <end position="638"/>
    </location>
</feature>
<dbReference type="GO" id="GO:0016787">
    <property type="term" value="F:hydrolase activity"/>
    <property type="evidence" value="ECO:0007669"/>
    <property type="project" value="UniProtKB-KW"/>
</dbReference>
<reference evidence="11" key="2">
    <citation type="submission" date="2025-09" db="UniProtKB">
        <authorList>
            <consortium name="Ensembl"/>
        </authorList>
    </citation>
    <scope>IDENTIFICATION</scope>
</reference>
<evidence type="ECO:0000256" key="2">
    <source>
        <dbReference type="ARBA" id="ARBA00022801"/>
    </source>
</evidence>
<dbReference type="GeneTree" id="ENSGT01090000259985"/>
<evidence type="ECO:0000256" key="4">
    <source>
        <dbReference type="ARBA" id="ARBA00023157"/>
    </source>
</evidence>
<keyword evidence="3" id="KW-0520">NAD</keyword>
<dbReference type="InterPro" id="IPR000157">
    <property type="entry name" value="TIR_dom"/>
</dbReference>
<dbReference type="PANTHER" id="PTHR11890">
    <property type="entry name" value="INTERLEUKIN-1 RECEPTOR FAMILY MEMBER"/>
    <property type="match status" value="1"/>
</dbReference>
<keyword evidence="7" id="KW-1133">Transmembrane helix</keyword>
<dbReference type="Gene3D" id="3.40.50.10140">
    <property type="entry name" value="Toll/interleukin-1 receptor homology (TIR) domain"/>
    <property type="match status" value="1"/>
</dbReference>
<protein>
    <submittedName>
        <fullName evidence="11">Uncharacterized protein</fullName>
    </submittedName>
</protein>
<evidence type="ECO:0000256" key="7">
    <source>
        <dbReference type="SAM" id="Phobius"/>
    </source>
</evidence>
<evidence type="ECO:0000256" key="1">
    <source>
        <dbReference type="ARBA" id="ARBA00009752"/>
    </source>
</evidence>
<keyword evidence="7" id="KW-0472">Membrane</keyword>
<dbReference type="Pfam" id="PF13927">
    <property type="entry name" value="Ig_3"/>
    <property type="match status" value="1"/>
</dbReference>
<evidence type="ECO:0000256" key="5">
    <source>
        <dbReference type="ARBA" id="ARBA00023180"/>
    </source>
</evidence>
<dbReference type="InterPro" id="IPR015621">
    <property type="entry name" value="IL-1_rcpt_fam"/>
</dbReference>
<keyword evidence="7" id="KW-0812">Transmembrane</keyword>
<sequence>MSSWEMMKLLVLLLVFCWMACVEGDEGKAEPPGSTCEMYTDMKTFFVTEGEALRIVPDGLQGSNWNDSQHDLFTWHRQDGETNFSSSEEEKLVSPSWHRQEGETNFSSSEEERIHQHGPALFFLPLSINDTGHYIARLDYLGKCHIFYVPLLVTSDPLETFYTPIESSDSNPQVPCPEQVTDVCKDFRGVLSWYQNSSLMVGEKLPTLQLQGHTMPYMAVYKCVCTWKHNEKPYNSTASRELKMMEQPANQDIQIILPTTTELTVHPGSPLEIQCVAFFETNFKSPCEVRWEKNNHSISGMEGYQQTFFRETVESSKKSFCSSTLTIEKVQGSDLQTSFRCRASNHRETRFHTLSLKLAESRSYLVVAVVCVSFVFLLAALTIKYFFMDLVLFGRRFLKCCKASSDGLLYDIYVVYHYQEKSEGILNRFLSQALPHVLEQKCGYRVFTHGPNDTPRADRLEVVKEYVRLCRRLMVVLPPGLEIHETLGSSPSSPVGDDVEWQVGPCTPYYLYHNQMINTSNRGSSKGAQCGARFGRIFCLNEKANFDSKLWAVCVCCQVGLHEALAQDTRVILVQLGEVGPQGYTHLSPTLQNFIHKRSPLCWLEDSPGAADWNSRFWKRVRYEMPVVSAKPSSLSVL</sequence>
<feature type="domain" description="TIR" evidence="9">
    <location>
        <begin position="408"/>
        <end position="625"/>
    </location>
</feature>
<dbReference type="PRINTS" id="PR01537">
    <property type="entry name" value="INTRLKN1R1F"/>
</dbReference>
<keyword evidence="6" id="KW-0393">Immunoglobulin domain</keyword>
<dbReference type="InterPro" id="IPR035897">
    <property type="entry name" value="Toll_tir_struct_dom_sf"/>
</dbReference>
<evidence type="ECO:0000256" key="8">
    <source>
        <dbReference type="SAM" id="SignalP"/>
    </source>
</evidence>
<dbReference type="SMART" id="SM00409">
    <property type="entry name" value="IG"/>
    <property type="match status" value="2"/>
</dbReference>
<name>A0A8C5C1K3_GADMO</name>
<keyword evidence="8" id="KW-0732">Signal</keyword>
<dbReference type="SUPFAM" id="SSF48726">
    <property type="entry name" value="Immunoglobulin"/>
    <property type="match status" value="1"/>
</dbReference>
<keyword evidence="4" id="KW-1015">Disulfide bond</keyword>
<evidence type="ECO:0000259" key="10">
    <source>
        <dbReference type="PROSITE" id="PS50835"/>
    </source>
</evidence>
<evidence type="ECO:0000256" key="3">
    <source>
        <dbReference type="ARBA" id="ARBA00023027"/>
    </source>
</evidence>
<proteinExistence type="inferred from homology"/>
<dbReference type="GO" id="GO:0004908">
    <property type="term" value="F:interleukin-1 receptor activity"/>
    <property type="evidence" value="ECO:0007669"/>
    <property type="project" value="InterPro"/>
</dbReference>
<evidence type="ECO:0000313" key="12">
    <source>
        <dbReference type="Proteomes" id="UP000694546"/>
    </source>
</evidence>
<dbReference type="PROSITE" id="PS50104">
    <property type="entry name" value="TIR"/>
    <property type="match status" value="1"/>
</dbReference>
<organism evidence="11 12">
    <name type="scientific">Gadus morhua</name>
    <name type="common">Atlantic cod</name>
    <dbReference type="NCBI Taxonomy" id="8049"/>
    <lineage>
        <taxon>Eukaryota</taxon>
        <taxon>Metazoa</taxon>
        <taxon>Chordata</taxon>
        <taxon>Craniata</taxon>
        <taxon>Vertebrata</taxon>
        <taxon>Euteleostomi</taxon>
        <taxon>Actinopterygii</taxon>
        <taxon>Neopterygii</taxon>
        <taxon>Teleostei</taxon>
        <taxon>Neoteleostei</taxon>
        <taxon>Acanthomorphata</taxon>
        <taxon>Zeiogadaria</taxon>
        <taxon>Gadariae</taxon>
        <taxon>Gadiformes</taxon>
        <taxon>Gadoidei</taxon>
        <taxon>Gadidae</taxon>
        <taxon>Gadus</taxon>
    </lineage>
</organism>
<comment type="similarity">
    <text evidence="1">Belongs to the interleukin-1 receptor family.</text>
</comment>
<dbReference type="PROSITE" id="PS50835">
    <property type="entry name" value="IG_LIKE"/>
    <property type="match status" value="1"/>
</dbReference>
<evidence type="ECO:0000313" key="11">
    <source>
        <dbReference type="Ensembl" id="ENSGMOP00000056015.1"/>
    </source>
</evidence>
<dbReference type="Gene3D" id="2.60.40.10">
    <property type="entry name" value="Immunoglobulins"/>
    <property type="match status" value="3"/>
</dbReference>
<evidence type="ECO:0000259" key="9">
    <source>
        <dbReference type="PROSITE" id="PS50104"/>
    </source>
</evidence>
<accession>A0A8C5C1K3</accession>
<dbReference type="AlphaFoldDB" id="A0A8C5C1K3"/>
<dbReference type="InterPro" id="IPR013783">
    <property type="entry name" value="Ig-like_fold"/>
</dbReference>
<dbReference type="InterPro" id="IPR036179">
    <property type="entry name" value="Ig-like_dom_sf"/>
</dbReference>
<evidence type="ECO:0000256" key="6">
    <source>
        <dbReference type="ARBA" id="ARBA00023319"/>
    </source>
</evidence>
<dbReference type="InterPro" id="IPR003599">
    <property type="entry name" value="Ig_sub"/>
</dbReference>
<feature type="transmembrane region" description="Helical" evidence="7">
    <location>
        <begin position="364"/>
        <end position="387"/>
    </location>
</feature>
<keyword evidence="2" id="KW-0378">Hydrolase</keyword>
<dbReference type="Ensembl" id="ENSGMOT00000030045.1">
    <property type="protein sequence ID" value="ENSGMOP00000056015.1"/>
    <property type="gene ID" value="ENSGMOG00000007170.2"/>
</dbReference>
<keyword evidence="12" id="KW-1185">Reference proteome</keyword>
<dbReference type="Proteomes" id="UP000694546">
    <property type="component" value="Chromosome 20"/>
</dbReference>
<feature type="signal peptide" evidence="8">
    <location>
        <begin position="1"/>
        <end position="24"/>
    </location>
</feature>